<dbReference type="Pfam" id="PF13516">
    <property type="entry name" value="LRR_6"/>
    <property type="match status" value="2"/>
</dbReference>
<evidence type="ECO:0000259" key="9">
    <source>
        <dbReference type="PROSITE" id="PS50837"/>
    </source>
</evidence>
<dbReference type="GeneTree" id="ENSGT01150000286904"/>
<dbReference type="PROSITE" id="PS50188">
    <property type="entry name" value="B302_SPRY"/>
    <property type="match status" value="1"/>
</dbReference>
<dbReference type="SUPFAM" id="SSF49899">
    <property type="entry name" value="Concanavalin A-like lectins/glucanases"/>
    <property type="match status" value="1"/>
</dbReference>
<evidence type="ECO:0000313" key="11">
    <source>
        <dbReference type="Proteomes" id="UP000694557"/>
    </source>
</evidence>
<dbReference type="InterPro" id="IPR001611">
    <property type="entry name" value="Leu-rich_rpt"/>
</dbReference>
<dbReference type="AlphaFoldDB" id="A0A8C7DV09"/>
<dbReference type="SUPFAM" id="SSF52047">
    <property type="entry name" value="RNI-like"/>
    <property type="match status" value="1"/>
</dbReference>
<evidence type="ECO:0000256" key="1">
    <source>
        <dbReference type="ARBA" id="ARBA00004496"/>
    </source>
</evidence>
<evidence type="ECO:0000259" key="8">
    <source>
        <dbReference type="PROSITE" id="PS50188"/>
    </source>
</evidence>
<dbReference type="InterPro" id="IPR001870">
    <property type="entry name" value="B30.2/SPRY"/>
</dbReference>
<dbReference type="InterPro" id="IPR051261">
    <property type="entry name" value="NLR"/>
</dbReference>
<dbReference type="Gene3D" id="3.40.50.300">
    <property type="entry name" value="P-loop containing nucleotide triphosphate hydrolases"/>
    <property type="match status" value="1"/>
</dbReference>
<dbReference type="SMART" id="SM01288">
    <property type="entry name" value="FISNA"/>
    <property type="match status" value="1"/>
</dbReference>
<dbReference type="Pfam" id="PF13765">
    <property type="entry name" value="PRY"/>
    <property type="match status" value="1"/>
</dbReference>
<dbReference type="Proteomes" id="UP000694557">
    <property type="component" value="Unassembled WGS sequence"/>
</dbReference>
<feature type="region of interest" description="Disordered" evidence="7">
    <location>
        <begin position="1"/>
        <end position="45"/>
    </location>
</feature>
<dbReference type="Gene3D" id="3.80.10.10">
    <property type="entry name" value="Ribonuclease Inhibitor"/>
    <property type="match status" value="1"/>
</dbReference>
<dbReference type="Pfam" id="PF17779">
    <property type="entry name" value="WHD_NOD2"/>
    <property type="match status" value="1"/>
</dbReference>
<dbReference type="Pfam" id="PF14484">
    <property type="entry name" value="FISNA"/>
    <property type="match status" value="1"/>
</dbReference>
<dbReference type="Ensembl" id="ENSOKIT00005024706.1">
    <property type="protein sequence ID" value="ENSOKIP00005023273.1"/>
    <property type="gene ID" value="ENSOKIG00005010220.1"/>
</dbReference>
<dbReference type="Gene3D" id="2.60.120.920">
    <property type="match status" value="1"/>
</dbReference>
<dbReference type="Pfam" id="PF00622">
    <property type="entry name" value="SPRY"/>
    <property type="match status" value="1"/>
</dbReference>
<keyword evidence="4" id="KW-0677">Repeat</keyword>
<dbReference type="SMART" id="SM00589">
    <property type="entry name" value="PRY"/>
    <property type="match status" value="1"/>
</dbReference>
<dbReference type="InterPro" id="IPR032675">
    <property type="entry name" value="LRR_dom_sf"/>
</dbReference>
<evidence type="ECO:0000256" key="4">
    <source>
        <dbReference type="ARBA" id="ARBA00022737"/>
    </source>
</evidence>
<dbReference type="CDD" id="cd16040">
    <property type="entry name" value="SPRY_PRY_SNTX"/>
    <property type="match status" value="1"/>
</dbReference>
<reference evidence="10" key="2">
    <citation type="submission" date="2025-09" db="UniProtKB">
        <authorList>
            <consortium name="Ensembl"/>
        </authorList>
    </citation>
    <scope>IDENTIFICATION</scope>
</reference>
<sequence length="1076" mass="121973">MSLSEDREEGGLASKMSLSGEHDTKAKSPIKQERPASPVPSCVSMKSDWSIREPVNFREGAFSTEQRNQQERFESEILSGQSSQSHQKDLASIFSMLEENIMTFVKNELKLFKRILCPELPEGFESQKQDKEVVDSEDEKQESSAREGALKITLHVLRKMNQVELADTLENYSDDPAVICQRELKSNLKKKCQCVFEGIAKQGNPTLLNKIYTELYITEGGTGEVNNEHELRQIETTTRKQARLETAIKWNDIFTPLNGQDKFIRTVLTKGVAGIGKTVSVQKYILDWAEGKANQDVQFLFSFPFRELNLMKENKHTFIELLNHFSMETKQSGISLYNKYKVLFIFDGLDECRLPLDFQKNKICCDVTESTSVDVLLTNLIKGNLLPSALLWITTRPAAANKIPSVCVDQVTEVRGFNDPQKEEYFRKRFSDEDLASRIISHIKTSRSLHIMCHIPVFCWISATVLEHMLKYKREEMPKTLTEMYTHLVVFHTKQKNEKYLGKEETGPHWNKESILSLGKLAFQQLVKGNLIFYEEDLKEAGIDVIEASVYSGLCTQLFKEECVLYQEKVYCFVHLSIQEFLAAVYVFLSFINNNENLMDKLQTKSNNFSLLFRDEPEVSFYKSAVDKALQSKTGNLDLFLRFLLGLSLESNQKYLQGLLTKTSSSRSHEETVKYIKEKIRENLSPERSINLFHCLNELNDHSLVEEIQSYLRTGSLSGANLSPAQWSALVFVLLTSEKELDVFDLKKYSRSEEGLLRLLPVVKASRAVLLSGCGVTEEGCASLVSALESNPSHLRELDLSNNDLKDSGVKLLSAGLGNPHCKLETLRLSRCLVTEEGCASLVSALRSNPSHLRELDLSYNHPGVSGVRLLSAGLEDPHCRLEKLNVEHGGEYTMKPGLRKYVCDLTLDPNTVNRFLSLSEENRKVTRKKEEQLYPDHPERFEGSEQVLCREGLTGRCYCEVEWSGRRVGIGVTYKGINRRGGGDDCCLGWNNKSWSLFCSDNSYYACHNNITTTIDVHPSGSHRVGVYLDCSAGTLSFYRASSDTLTHLYTFTSTFTEPLYTGFRVWGDDSSVSL</sequence>
<dbReference type="GO" id="GO:0005737">
    <property type="term" value="C:cytoplasm"/>
    <property type="evidence" value="ECO:0007669"/>
    <property type="project" value="UniProtKB-SubCell"/>
</dbReference>
<keyword evidence="2" id="KW-0963">Cytoplasm</keyword>
<dbReference type="InterPro" id="IPR041075">
    <property type="entry name" value="NOD1/2_WH"/>
</dbReference>
<dbReference type="InterPro" id="IPR013320">
    <property type="entry name" value="ConA-like_dom_sf"/>
</dbReference>
<dbReference type="FunFam" id="3.40.50.300:FF:001524">
    <property type="entry name" value="Si:dkey-126g1.7"/>
    <property type="match status" value="1"/>
</dbReference>
<dbReference type="InterPro" id="IPR043136">
    <property type="entry name" value="B30.2/SPRY_sf"/>
</dbReference>
<feature type="region of interest" description="Disordered" evidence="7">
    <location>
        <begin position="62"/>
        <end position="84"/>
    </location>
</feature>
<dbReference type="FunFam" id="3.80.10.10:FF:000714">
    <property type="entry name" value="Si:ch211-149a19.3"/>
    <property type="match status" value="1"/>
</dbReference>
<dbReference type="InterPro" id="IPR003877">
    <property type="entry name" value="SPRY_dom"/>
</dbReference>
<evidence type="ECO:0000256" key="2">
    <source>
        <dbReference type="ARBA" id="ARBA00022490"/>
    </source>
</evidence>
<dbReference type="FunFam" id="2.60.120.920:FF:000037">
    <property type="entry name" value="Si:dkey-191j3.2"/>
    <property type="match status" value="1"/>
</dbReference>
<evidence type="ECO:0000256" key="6">
    <source>
        <dbReference type="ARBA" id="ARBA00022840"/>
    </source>
</evidence>
<evidence type="ECO:0000256" key="7">
    <source>
        <dbReference type="SAM" id="MobiDB-lite"/>
    </source>
</evidence>
<dbReference type="InterPro" id="IPR011029">
    <property type="entry name" value="DEATH-like_dom_sf"/>
</dbReference>
<keyword evidence="6" id="KW-0067">ATP-binding</keyword>
<accession>A0A8C7DV09</accession>
<evidence type="ECO:0000256" key="3">
    <source>
        <dbReference type="ARBA" id="ARBA00022614"/>
    </source>
</evidence>
<dbReference type="PRINTS" id="PR01407">
    <property type="entry name" value="BUTYPHLNCDUF"/>
</dbReference>
<dbReference type="InterPro" id="IPR003879">
    <property type="entry name" value="Butyrophylin_SPRY"/>
</dbReference>
<dbReference type="Pfam" id="PF17776">
    <property type="entry name" value="NLRC4_HD2"/>
    <property type="match status" value="1"/>
</dbReference>
<keyword evidence="11" id="KW-1185">Reference proteome</keyword>
<gene>
    <name evidence="10" type="primary">LOC109904745</name>
</gene>
<dbReference type="Pfam" id="PF05729">
    <property type="entry name" value="NACHT"/>
    <property type="match status" value="1"/>
</dbReference>
<dbReference type="PROSITE" id="PS50837">
    <property type="entry name" value="NACHT"/>
    <property type="match status" value="1"/>
</dbReference>
<dbReference type="InterPro" id="IPR041267">
    <property type="entry name" value="NLRP_HD2"/>
</dbReference>
<proteinExistence type="predicted"/>
<feature type="region of interest" description="Disordered" evidence="7">
    <location>
        <begin position="127"/>
        <end position="146"/>
    </location>
</feature>
<protein>
    <submittedName>
        <fullName evidence="10">Uncharacterized protein</fullName>
    </submittedName>
</protein>
<dbReference type="InterPro" id="IPR027417">
    <property type="entry name" value="P-loop_NTPase"/>
</dbReference>
<dbReference type="Gene3D" id="1.10.533.10">
    <property type="entry name" value="Death Domain, Fas"/>
    <property type="match status" value="1"/>
</dbReference>
<reference evidence="10" key="1">
    <citation type="submission" date="2025-08" db="UniProtKB">
        <authorList>
            <consortium name="Ensembl"/>
        </authorList>
    </citation>
    <scope>IDENTIFICATION</scope>
</reference>
<dbReference type="InterPro" id="IPR029495">
    <property type="entry name" value="NACHT-assoc"/>
</dbReference>
<dbReference type="PROSITE" id="PS51450">
    <property type="entry name" value="LRR"/>
    <property type="match status" value="1"/>
</dbReference>
<feature type="compositionally biased region" description="Basic and acidic residues" evidence="7">
    <location>
        <begin position="20"/>
        <end position="34"/>
    </location>
</feature>
<keyword evidence="3" id="KW-0433">Leucine-rich repeat</keyword>
<dbReference type="GO" id="GO:0005524">
    <property type="term" value="F:ATP binding"/>
    <property type="evidence" value="ECO:0007669"/>
    <property type="project" value="UniProtKB-KW"/>
</dbReference>
<dbReference type="PANTHER" id="PTHR24106">
    <property type="entry name" value="NACHT, LRR AND CARD DOMAINS-CONTAINING"/>
    <property type="match status" value="1"/>
</dbReference>
<dbReference type="InterPro" id="IPR007111">
    <property type="entry name" value="NACHT_NTPase"/>
</dbReference>
<feature type="domain" description="NACHT" evidence="9">
    <location>
        <begin position="265"/>
        <end position="399"/>
    </location>
</feature>
<dbReference type="SMART" id="SM00368">
    <property type="entry name" value="LRR_RI"/>
    <property type="match status" value="4"/>
</dbReference>
<comment type="subcellular location">
    <subcellularLocation>
        <location evidence="1">Cytoplasm</location>
    </subcellularLocation>
</comment>
<dbReference type="SMART" id="SM00449">
    <property type="entry name" value="SPRY"/>
    <property type="match status" value="1"/>
</dbReference>
<evidence type="ECO:0000313" key="10">
    <source>
        <dbReference type="Ensembl" id="ENSOKIP00005023273.1"/>
    </source>
</evidence>
<evidence type="ECO:0000256" key="5">
    <source>
        <dbReference type="ARBA" id="ARBA00022741"/>
    </source>
</evidence>
<keyword evidence="5" id="KW-0547">Nucleotide-binding</keyword>
<dbReference type="InterPro" id="IPR006574">
    <property type="entry name" value="PRY"/>
</dbReference>
<feature type="domain" description="B30.2/SPRY" evidence="8">
    <location>
        <begin position="886"/>
        <end position="1076"/>
    </location>
</feature>
<organism evidence="10 11">
    <name type="scientific">Oncorhynchus kisutch</name>
    <name type="common">Coho salmon</name>
    <name type="synonym">Salmo kisutch</name>
    <dbReference type="NCBI Taxonomy" id="8019"/>
    <lineage>
        <taxon>Eukaryota</taxon>
        <taxon>Metazoa</taxon>
        <taxon>Chordata</taxon>
        <taxon>Craniata</taxon>
        <taxon>Vertebrata</taxon>
        <taxon>Euteleostomi</taxon>
        <taxon>Actinopterygii</taxon>
        <taxon>Neopterygii</taxon>
        <taxon>Teleostei</taxon>
        <taxon>Protacanthopterygii</taxon>
        <taxon>Salmoniformes</taxon>
        <taxon>Salmonidae</taxon>
        <taxon>Salmoninae</taxon>
        <taxon>Oncorhynchus</taxon>
    </lineage>
</organism>
<name>A0A8C7DV09_ONCKI</name>